<dbReference type="EMBL" id="MT631582">
    <property type="protein sequence ID" value="QNO54488.1"/>
    <property type="molecule type" value="Genomic_DNA"/>
</dbReference>
<dbReference type="PANTHER" id="PTHR43630:SF1">
    <property type="entry name" value="POLY-BETA-1,6-N-ACETYL-D-GLUCOSAMINE SYNTHASE"/>
    <property type="match status" value="1"/>
</dbReference>
<evidence type="ECO:0000256" key="3">
    <source>
        <dbReference type="SAM" id="Phobius"/>
    </source>
</evidence>
<dbReference type="GO" id="GO:0016757">
    <property type="term" value="F:glycosyltransferase activity"/>
    <property type="evidence" value="ECO:0007669"/>
    <property type="project" value="UniProtKB-KW"/>
</dbReference>
<reference evidence="5" key="1">
    <citation type="submission" date="2020-06" db="EMBL/GenBank/DDBJ databases">
        <title>Unique genomic features of the anaerobic methanotrophic archaea.</title>
        <authorList>
            <person name="Chadwick G.L."/>
            <person name="Skennerton C.T."/>
            <person name="Laso-Perez R."/>
            <person name="Leu A.O."/>
            <person name="Speth D.R."/>
            <person name="Yu H."/>
            <person name="Morgan-Lang C."/>
            <person name="Hatzenpichler R."/>
            <person name="Goudeau D."/>
            <person name="Malmstrom R."/>
            <person name="Brazelton W.J."/>
            <person name="Woyke T."/>
            <person name="Hallam S.J."/>
            <person name="Tyson G.W."/>
            <person name="Wegener G."/>
            <person name="Boetius A."/>
            <person name="Orphan V."/>
        </authorList>
    </citation>
    <scope>NUCLEOTIDE SEQUENCE</scope>
</reference>
<gene>
    <name evidence="5" type="ORF">ILIMKHIM_00017</name>
</gene>
<sequence length="320" mass="36105">MNKEVSIIIPTKNEGDVLKNCLNSIQNLEYPKDKMEVIIVDAYSRDNTVEIAKKFGCKVVYENVGTRAGACNIGVKTAKGEYIAFTDADCVLQKDWMKNLIKQFNDEKIASVGGPNITPEDDTEFAKCVGAVLSFLSKPGARYGLVADRATWTFHNSGCNAAYRKDVIEEAGGFNNKLVTCEDEELDYRIGEKGYKLLFTPDAVVYHYRRPTWKRFYTQAYKYAVGRMQAIKLHRKIGRWYHYTPPTIISIIVILFALSFLNPIFPLIAFLILVSGGIGIGLMSLYLISTTKMEHFFTFLGLIIIWFFGYGTGMIRGLVK</sequence>
<feature type="transmembrane region" description="Helical" evidence="3">
    <location>
        <begin position="296"/>
        <end position="319"/>
    </location>
</feature>
<dbReference type="AlphaFoldDB" id="A0A7G9Z2K4"/>
<dbReference type="SUPFAM" id="SSF53448">
    <property type="entry name" value="Nucleotide-diphospho-sugar transferases"/>
    <property type="match status" value="1"/>
</dbReference>
<evidence type="ECO:0000256" key="1">
    <source>
        <dbReference type="ARBA" id="ARBA00022676"/>
    </source>
</evidence>
<accession>A0A7G9Z2K4</accession>
<feature type="domain" description="Glycosyltransferase 2-like" evidence="4">
    <location>
        <begin position="6"/>
        <end position="170"/>
    </location>
</feature>
<keyword evidence="1" id="KW-0328">Glycosyltransferase</keyword>
<name>A0A7G9Z2K4_9EURY</name>
<keyword evidence="3" id="KW-0812">Transmembrane</keyword>
<feature type="transmembrane region" description="Helical" evidence="3">
    <location>
        <begin position="240"/>
        <end position="261"/>
    </location>
</feature>
<organism evidence="5">
    <name type="scientific">Candidatus Methanophaga sp. ANME-1 ERB7</name>
    <dbReference type="NCBI Taxonomy" id="2759913"/>
    <lineage>
        <taxon>Archaea</taxon>
        <taxon>Methanobacteriati</taxon>
        <taxon>Methanobacteriota</taxon>
        <taxon>Stenosarchaea group</taxon>
        <taxon>Methanomicrobia</taxon>
        <taxon>Candidatus Methanophagales</taxon>
        <taxon>Candidatus Methanophagaceae</taxon>
        <taxon>Candidatus Methanophaga</taxon>
    </lineage>
</organism>
<evidence type="ECO:0000256" key="2">
    <source>
        <dbReference type="ARBA" id="ARBA00022679"/>
    </source>
</evidence>
<evidence type="ECO:0000313" key="5">
    <source>
        <dbReference type="EMBL" id="QNO54488.1"/>
    </source>
</evidence>
<evidence type="ECO:0000259" key="4">
    <source>
        <dbReference type="Pfam" id="PF00535"/>
    </source>
</evidence>
<dbReference type="Gene3D" id="3.90.550.10">
    <property type="entry name" value="Spore Coat Polysaccharide Biosynthesis Protein SpsA, Chain A"/>
    <property type="match status" value="1"/>
</dbReference>
<proteinExistence type="predicted"/>
<dbReference type="InterPro" id="IPR029044">
    <property type="entry name" value="Nucleotide-diphossugar_trans"/>
</dbReference>
<keyword evidence="2" id="KW-0808">Transferase</keyword>
<dbReference type="PANTHER" id="PTHR43630">
    <property type="entry name" value="POLY-BETA-1,6-N-ACETYL-D-GLUCOSAMINE SYNTHASE"/>
    <property type="match status" value="1"/>
</dbReference>
<dbReference type="InterPro" id="IPR001173">
    <property type="entry name" value="Glyco_trans_2-like"/>
</dbReference>
<keyword evidence="3" id="KW-0472">Membrane</keyword>
<protein>
    <recommendedName>
        <fullName evidence="4">Glycosyltransferase 2-like domain-containing protein</fullName>
    </recommendedName>
</protein>
<keyword evidence="3" id="KW-1133">Transmembrane helix</keyword>
<dbReference type="Pfam" id="PF00535">
    <property type="entry name" value="Glycos_transf_2"/>
    <property type="match status" value="1"/>
</dbReference>
<feature type="transmembrane region" description="Helical" evidence="3">
    <location>
        <begin position="267"/>
        <end position="289"/>
    </location>
</feature>